<dbReference type="CDD" id="cd03801">
    <property type="entry name" value="GT4_PimA-like"/>
    <property type="match status" value="1"/>
</dbReference>
<proteinExistence type="predicted"/>
<evidence type="ECO:0000259" key="1">
    <source>
        <dbReference type="Pfam" id="PF00534"/>
    </source>
</evidence>
<dbReference type="GO" id="GO:0016757">
    <property type="term" value="F:glycosyltransferase activity"/>
    <property type="evidence" value="ECO:0007669"/>
    <property type="project" value="InterPro"/>
</dbReference>
<dbReference type="EMBL" id="VLLI01000007">
    <property type="protein sequence ID" value="TWI99244.1"/>
    <property type="molecule type" value="Genomic_DNA"/>
</dbReference>
<dbReference type="AlphaFoldDB" id="A0A562U1P4"/>
<dbReference type="Proteomes" id="UP000317010">
    <property type="component" value="Unassembled WGS sequence"/>
</dbReference>
<organism evidence="2 3">
    <name type="scientific">Mucilaginibacter frigoritolerans</name>
    <dbReference type="NCBI Taxonomy" id="652788"/>
    <lineage>
        <taxon>Bacteria</taxon>
        <taxon>Pseudomonadati</taxon>
        <taxon>Bacteroidota</taxon>
        <taxon>Sphingobacteriia</taxon>
        <taxon>Sphingobacteriales</taxon>
        <taxon>Sphingobacteriaceae</taxon>
        <taxon>Mucilaginibacter</taxon>
    </lineage>
</organism>
<reference evidence="2 3" key="1">
    <citation type="submission" date="2019-07" db="EMBL/GenBank/DDBJ databases">
        <title>Genomic Encyclopedia of Archaeal and Bacterial Type Strains, Phase II (KMG-II): from individual species to whole genera.</title>
        <authorList>
            <person name="Goeker M."/>
        </authorList>
    </citation>
    <scope>NUCLEOTIDE SEQUENCE [LARGE SCALE GENOMIC DNA]</scope>
    <source>
        <strain evidence="2 3">ATCC BAA-1854</strain>
    </source>
</reference>
<dbReference type="RefSeq" id="WP_144913038.1">
    <property type="nucleotide sequence ID" value="NZ_VLLI01000007.1"/>
</dbReference>
<dbReference type="PANTHER" id="PTHR45947">
    <property type="entry name" value="SULFOQUINOVOSYL TRANSFERASE SQD2"/>
    <property type="match status" value="1"/>
</dbReference>
<accession>A0A562U1P4</accession>
<feature type="domain" description="Glycosyl transferase family 1" evidence="1">
    <location>
        <begin position="200"/>
        <end position="362"/>
    </location>
</feature>
<dbReference type="InterPro" id="IPR050194">
    <property type="entry name" value="Glycosyltransferase_grp1"/>
</dbReference>
<keyword evidence="2" id="KW-0808">Transferase</keyword>
<dbReference type="Gene3D" id="3.40.50.2000">
    <property type="entry name" value="Glycogen Phosphorylase B"/>
    <property type="match status" value="2"/>
</dbReference>
<protein>
    <submittedName>
        <fullName evidence="2">Glycosyltransferase involved in cell wall biosynthesis</fullName>
    </submittedName>
</protein>
<dbReference type="PANTHER" id="PTHR45947:SF3">
    <property type="entry name" value="SULFOQUINOVOSYL TRANSFERASE SQD2"/>
    <property type="match status" value="1"/>
</dbReference>
<sequence>MKKLAIITTHPIQYYAPVFKLLQQRGKIAIKVFYTWGEQAGYKHDPGFNKAIQWDIPLLEGYDYKWVENTSVQPGSHHFKGIVNPGLIDEVKEWQPDALLVYGWGYQSHLKLIRYFKGKIPVWFRGDSTLLDEKKGTRSILKSIFLRWVYHHVDYAFYVGTNSKAYFKKYGFKENQLGFAPHAIDNERFSSGKDKETLLLRQKLSIKDSDILVLFAGKMEEKKAPMQLLQAFLSLNRPDVHLLFVGNGQLESELKQRGSVSNNIHFIDFQNQSQMPVIYQACDVFCLPSIGPAETWGLAVNEAMACGKAVLVSDKVGCAVDLVKDHLNGAIFKASNVTDLADKLKDLTADNDLLKKYGEQSRLIIKDWNFTNIALAIENKLLYEADGSH</sequence>
<keyword evidence="3" id="KW-1185">Reference proteome</keyword>
<dbReference type="Pfam" id="PF00534">
    <property type="entry name" value="Glycos_transf_1"/>
    <property type="match status" value="1"/>
</dbReference>
<evidence type="ECO:0000313" key="3">
    <source>
        <dbReference type="Proteomes" id="UP000317010"/>
    </source>
</evidence>
<name>A0A562U1P4_9SPHI</name>
<dbReference type="OrthoDB" id="9790710at2"/>
<comment type="caution">
    <text evidence="2">The sequence shown here is derived from an EMBL/GenBank/DDBJ whole genome shotgun (WGS) entry which is preliminary data.</text>
</comment>
<dbReference type="SUPFAM" id="SSF53756">
    <property type="entry name" value="UDP-Glycosyltransferase/glycogen phosphorylase"/>
    <property type="match status" value="1"/>
</dbReference>
<evidence type="ECO:0000313" key="2">
    <source>
        <dbReference type="EMBL" id="TWI99244.1"/>
    </source>
</evidence>
<dbReference type="InterPro" id="IPR001296">
    <property type="entry name" value="Glyco_trans_1"/>
</dbReference>
<gene>
    <name evidence="2" type="ORF">JN11_02561</name>
</gene>